<proteinExistence type="inferred from homology"/>
<dbReference type="Gene3D" id="1.10.167.20">
    <property type="match status" value="1"/>
</dbReference>
<dbReference type="GO" id="GO:0000972">
    <property type="term" value="P:transcription-dependent tethering of RNA polymerase II gene DNA at nuclear periphery"/>
    <property type="evidence" value="ECO:0007669"/>
    <property type="project" value="TreeGrafter"/>
</dbReference>
<evidence type="ECO:0000256" key="2">
    <source>
        <dbReference type="ARBA" id="ARBA00007373"/>
    </source>
</evidence>
<evidence type="ECO:0000256" key="5">
    <source>
        <dbReference type="SAM" id="MobiDB-lite"/>
    </source>
</evidence>
<dbReference type="GO" id="GO:0006606">
    <property type="term" value="P:protein import into nucleus"/>
    <property type="evidence" value="ECO:0007669"/>
    <property type="project" value="TreeGrafter"/>
</dbReference>
<dbReference type="InterPro" id="IPR014908">
    <property type="entry name" value="Nucleoporin_Nup133/Nup155_N"/>
</dbReference>
<feature type="domain" description="Nucleoporin Nup133/Nup155-like N-terminal" evidence="7">
    <location>
        <begin position="149"/>
        <end position="608"/>
    </location>
</feature>
<dbReference type="Pfam" id="PF03177">
    <property type="entry name" value="Nucleoporin_C"/>
    <property type="match status" value="2"/>
</dbReference>
<dbReference type="InterPro" id="IPR004870">
    <property type="entry name" value="Nucleoporin_Nup155"/>
</dbReference>
<dbReference type="GO" id="GO:0006405">
    <property type="term" value="P:RNA export from nucleus"/>
    <property type="evidence" value="ECO:0007669"/>
    <property type="project" value="TreeGrafter"/>
</dbReference>
<evidence type="ECO:0000256" key="1">
    <source>
        <dbReference type="ARBA" id="ARBA00004123"/>
    </source>
</evidence>
<dbReference type="InterPro" id="IPR042533">
    <property type="entry name" value="Nucleoporin_Nup155_C_1"/>
</dbReference>
<evidence type="ECO:0000313" key="9">
    <source>
        <dbReference type="Proteomes" id="UP000183365"/>
    </source>
</evidence>
<dbReference type="GO" id="GO:0017056">
    <property type="term" value="F:structural constituent of nuclear pore"/>
    <property type="evidence" value="ECO:0007669"/>
    <property type="project" value="InterPro"/>
</dbReference>
<evidence type="ECO:0000313" key="8">
    <source>
        <dbReference type="EMBL" id="SGZ39027.1"/>
    </source>
</evidence>
<comment type="similarity">
    <text evidence="2">Belongs to the non-repetitive/WGA-negative nucleoporin family.</text>
</comment>
<name>A0A1L0B287_9ASCO</name>
<organism evidence="8 9">
    <name type="scientific">Hanseniaspora guilliermondii</name>
    <dbReference type="NCBI Taxonomy" id="56406"/>
    <lineage>
        <taxon>Eukaryota</taxon>
        <taxon>Fungi</taxon>
        <taxon>Dikarya</taxon>
        <taxon>Ascomycota</taxon>
        <taxon>Saccharomycotina</taxon>
        <taxon>Saccharomycetes</taxon>
        <taxon>Saccharomycodales</taxon>
        <taxon>Saccharomycodaceae</taxon>
        <taxon>Hanseniaspora</taxon>
    </lineage>
</organism>
<keyword evidence="4" id="KW-0539">Nucleus</keyword>
<dbReference type="Gene3D" id="1.20.120.1050">
    <property type="match status" value="1"/>
</dbReference>
<dbReference type="Proteomes" id="UP000183365">
    <property type="component" value="Unassembled WGS sequence"/>
</dbReference>
<dbReference type="Gene3D" id="1.25.40.440">
    <property type="entry name" value="Nucleoporin, helical domain, central subdomain"/>
    <property type="match status" value="1"/>
</dbReference>
<dbReference type="Gene3D" id="1.25.40.450">
    <property type="entry name" value="Nucleoporin, helical domain, N-terminal subdomain"/>
    <property type="match status" value="1"/>
</dbReference>
<dbReference type="InterPro" id="IPR007187">
    <property type="entry name" value="Nucleoporin_Nup133/Nup155_C"/>
</dbReference>
<evidence type="ECO:0000256" key="4">
    <source>
        <dbReference type="ARBA" id="ARBA00023242"/>
    </source>
</evidence>
<dbReference type="InterPro" id="IPR042537">
    <property type="entry name" value="Nucleoporin_Nup155_C_2"/>
</dbReference>
<gene>
    <name evidence="8" type="ORF">HGUI_01227</name>
</gene>
<feature type="domain" description="Nucleoporin Nup133/Nup155-like C-terminal" evidence="6">
    <location>
        <begin position="724"/>
        <end position="969"/>
    </location>
</feature>
<reference evidence="9" key="1">
    <citation type="submission" date="2016-11" db="EMBL/GenBank/DDBJ databases">
        <authorList>
            <person name="Guldener U."/>
        </authorList>
    </citation>
    <scope>NUCLEOTIDE SEQUENCE [LARGE SCALE GENOMIC DNA]</scope>
</reference>
<sequence>MSSIYHFSNKPNGGNSYSSTSGKVSKPQSNYRTSSNLNRSINASPINPNILSNNMVNDFNVNGFGFGMSLEQQLLINMNNNLGKVMNGMTTTKYINEKAPLELAAEHVDALIKYDNMTPALDKSTSLEFTKYQFANSNNTMTEPLKKFKSIPLPEELNKIIESYEKQHGKRDNNTDTIKSGIFNDIGRCYYAIGNKIILWNPDKPESFQTFDVDNDVTSIILVQPKEAYFVKKITHLLIVATKQDILILAINTTEKDNLLVYKTDLSCKLDGFEVNNFVTDTSNNNVYFTTTSDTHIWELIYDTANTKKACYKVCITSNFLSNIVPTKFFALLSSSSEHFVQVIMDQTRRIIYCLTNNGNLKAYQFNKNSTSLKSPVSLSEDAFIVKIQKGKIARLRKVFHKIVSIVPISKHQSNDYFLMAITSVGWRVYLKGSQDNLYSSFSLGSDPYTLKGLYVSNLIKMPPTPSFDVDKIKLAARMDLNNQQAYKYAQSSSTFLVKTSNKATMIEPGIFVAPITKQATDKAGNNVLRYSTFMSVPDYGLLKENNVYMENCFQAHMDSPVKAISFKNTPANIQNNSSLPNGYSNVYANQYTNVPLTIDILTAKGLITYKMKTSDEILDELVTCSLKNTNDEESLRNPTENIASESTMNKKKKDTEIKDVQTASNAFMMKHGLIEFYLNSLFNSMKLNTSSLSKNEALKMFLSSNTEVELSDSSAQNPFVHLSPKYYAIVLLVSRLFRDIWSKPVFNKNPEYKISKNDKENLVNTRLINGISISKVNLEFYLSSIFILDDFLERHEYLLTSKNSLSVNIKSKKQSGNSKILPESRSEIFVISSLLELIISIKESLSFLNILYEECEVKGTEGSYLEFDSIFNEIDYNSQCELLSMSFRDLFASGNYGDLKKSEKYNKLIKEICSGIINNNLIKGYKIDSITDLLQRKCGTFCSNHDILGYKIKEHIHKCSEIIDINNKSSNNNYTGDEHLEFQLNSCLALINKLYELNISELSRNNRNMRNDRFQDIFSTGGSTEFITSQRIMIGKCNDYLNDLLSLLTVHNNLIPMAIDFLLNVCDNIDKNNLAQQYLDSGSNPADYRKVYYEERMKLYDLVFKILIKFDEDKAVDKIKDSVYVMIFKNNKDKIFQFTLYDWLIENGKSSELLQLDNSILLEYLTKDESKNTSLEKKNLLWKYYIKINKFIEAAKVLFALGIDETLELNINKRLEYLTRANGLSKTKSINTDVTELISEIELYLNVANIQFEILTLLKDDGRPIEKQLKETMIHELSDTKILTCDYLFNEFAEPLGYKEVCLLIFNLTNFKNIDVILDTWEKFFEGFTEFGSLEILQINFIKLGNRLNDNKNLFLIDKLVVMLVKYCYKTFKEELQEISKREGEDFFTKTFLKCGISYEKLYYHFKDLINNSVDNEVVQVLNKSMQDLIKTWYLKDLGLREFIDTNDKNLAQLIENKTFDIKNDPIKEFLSI</sequence>
<accession>A0A1L0B287</accession>
<dbReference type="Gene3D" id="1.20.58.1780">
    <property type="match status" value="1"/>
</dbReference>
<dbReference type="GO" id="GO:0036228">
    <property type="term" value="P:protein localization to nuclear inner membrane"/>
    <property type="evidence" value="ECO:0007669"/>
    <property type="project" value="TreeGrafter"/>
</dbReference>
<evidence type="ECO:0000259" key="6">
    <source>
        <dbReference type="Pfam" id="PF03177"/>
    </source>
</evidence>
<comment type="subcellular location">
    <subcellularLocation>
        <location evidence="1">Nucleus</location>
    </subcellularLocation>
</comment>
<dbReference type="VEuPathDB" id="FungiDB:HGUI_01227"/>
<keyword evidence="9" id="KW-1185">Reference proteome</keyword>
<protein>
    <recommendedName>
        <fullName evidence="10">Nucleoporin Nup133/Nup155-like N-terminal domain-containing protein</fullName>
    </recommendedName>
</protein>
<feature type="domain" description="Nucleoporin Nup133/Nup155-like C-terminal" evidence="6">
    <location>
        <begin position="1055"/>
        <end position="1457"/>
    </location>
</feature>
<evidence type="ECO:0000256" key="3">
    <source>
        <dbReference type="ARBA" id="ARBA00022448"/>
    </source>
</evidence>
<feature type="region of interest" description="Disordered" evidence="5">
    <location>
        <begin position="1"/>
        <end position="40"/>
    </location>
</feature>
<dbReference type="EMBL" id="FQNF01000016">
    <property type="protein sequence ID" value="SGZ39027.1"/>
    <property type="molecule type" value="Genomic_DNA"/>
</dbReference>
<dbReference type="PANTHER" id="PTHR10350:SF6">
    <property type="entry name" value="NUCLEAR PORE COMPLEX PROTEIN NUP155"/>
    <property type="match status" value="1"/>
</dbReference>
<dbReference type="Pfam" id="PF08801">
    <property type="entry name" value="Nucleoporin_N"/>
    <property type="match status" value="1"/>
</dbReference>
<dbReference type="PANTHER" id="PTHR10350">
    <property type="entry name" value="NUCLEAR PORE COMPLEX PROTEIN NUP155"/>
    <property type="match status" value="1"/>
</dbReference>
<dbReference type="GO" id="GO:0044611">
    <property type="term" value="C:nuclear pore inner ring"/>
    <property type="evidence" value="ECO:0007669"/>
    <property type="project" value="TreeGrafter"/>
</dbReference>
<dbReference type="OrthoDB" id="338970at2759"/>
<keyword evidence="3" id="KW-0813">Transport</keyword>
<evidence type="ECO:0008006" key="10">
    <source>
        <dbReference type="Google" id="ProtNLM"/>
    </source>
</evidence>
<evidence type="ECO:0000259" key="7">
    <source>
        <dbReference type="Pfam" id="PF08801"/>
    </source>
</evidence>